<organism evidence="27">
    <name type="scientific">hydrothermal vent metagenome</name>
    <dbReference type="NCBI Taxonomy" id="652676"/>
    <lineage>
        <taxon>unclassified sequences</taxon>
        <taxon>metagenomes</taxon>
        <taxon>ecological metagenomes</taxon>
    </lineage>
</organism>
<comment type="catalytic activity">
    <reaction evidence="22">
        <text>[GlcNAc-(1-&gt;4)-Mur2Ac(oyl-L-Ala-gamma-D-Glu-L-Lys-D-Ala-D-Ala)](n)-di-trans,octa-cis-undecaprenyl diphosphate + beta-D-GlcNAc-(1-&gt;4)-Mur2Ac(oyl-L-Ala-gamma-D-Glu-L-Lys-D-Ala-D-Ala)-di-trans,octa-cis-undecaprenyl diphosphate = [GlcNAc-(1-&gt;4)-Mur2Ac(oyl-L-Ala-gamma-D-Glu-L-Lys-D-Ala-D-Ala)](n+1)-di-trans,octa-cis-undecaprenyl diphosphate + di-trans,octa-cis-undecaprenyl diphosphate + H(+)</text>
        <dbReference type="Rhea" id="RHEA:23708"/>
        <dbReference type="Rhea" id="RHEA-COMP:9602"/>
        <dbReference type="Rhea" id="RHEA-COMP:9603"/>
        <dbReference type="ChEBI" id="CHEBI:15378"/>
        <dbReference type="ChEBI" id="CHEBI:58405"/>
        <dbReference type="ChEBI" id="CHEBI:60033"/>
        <dbReference type="ChEBI" id="CHEBI:78435"/>
        <dbReference type="EC" id="2.4.99.28"/>
    </reaction>
</comment>
<dbReference type="FunFam" id="1.10.3810.10:FF:000003">
    <property type="entry name" value="Penicillin-binding protein 1a"/>
    <property type="match status" value="1"/>
</dbReference>
<dbReference type="EMBL" id="UOFZ01000010">
    <property type="protein sequence ID" value="VAX12105.1"/>
    <property type="molecule type" value="Genomic_DNA"/>
</dbReference>
<protein>
    <recommendedName>
        <fullName evidence="3">Penicillin-binding protein 1A</fullName>
        <ecNumber evidence="21">2.4.99.28</ecNumber>
        <ecNumber evidence="2">3.4.16.4</ecNumber>
    </recommendedName>
</protein>
<dbReference type="GO" id="GO:0006508">
    <property type="term" value="P:proteolysis"/>
    <property type="evidence" value="ECO:0007669"/>
    <property type="project" value="UniProtKB-KW"/>
</dbReference>
<keyword evidence="16" id="KW-0472">Membrane</keyword>
<name>A0A3B1C081_9ZZZZ</name>
<dbReference type="PANTHER" id="PTHR32282:SF27">
    <property type="entry name" value="PENICILLIN-BINDING PROTEIN 1A"/>
    <property type="match status" value="1"/>
</dbReference>
<dbReference type="Gene3D" id="1.10.3810.10">
    <property type="entry name" value="Biosynthetic peptidoglycan transglycosylase-like"/>
    <property type="match status" value="1"/>
</dbReference>
<evidence type="ECO:0000256" key="21">
    <source>
        <dbReference type="ARBA" id="ARBA00044770"/>
    </source>
</evidence>
<keyword evidence="19" id="KW-0961">Cell wall biogenesis/degradation</keyword>
<reference evidence="27" key="1">
    <citation type="submission" date="2018-06" db="EMBL/GenBank/DDBJ databases">
        <authorList>
            <person name="Zhirakovskaya E."/>
        </authorList>
    </citation>
    <scope>NUCLEOTIDE SEQUENCE</scope>
</reference>
<dbReference type="InterPro" id="IPR012338">
    <property type="entry name" value="Beta-lactam/transpept-like"/>
</dbReference>
<keyword evidence="15" id="KW-1133">Transmembrane helix</keyword>
<dbReference type="AlphaFoldDB" id="A0A3B1C081"/>
<dbReference type="EC" id="3.4.16.4" evidence="2"/>
<dbReference type="Pfam" id="PF00912">
    <property type="entry name" value="Transgly"/>
    <property type="match status" value="1"/>
</dbReference>
<feature type="domain" description="Penicillin-binding protein OB-like" evidence="26">
    <location>
        <begin position="302"/>
        <end position="414"/>
    </location>
</feature>
<keyword evidence="7" id="KW-0645">Protease</keyword>
<dbReference type="GO" id="GO:0008955">
    <property type="term" value="F:peptidoglycan glycosyltransferase activity"/>
    <property type="evidence" value="ECO:0007669"/>
    <property type="project" value="UniProtKB-EC"/>
</dbReference>
<keyword evidence="5" id="KW-0997">Cell inner membrane</keyword>
<feature type="domain" description="Penicillin-binding protein transpeptidase" evidence="24">
    <location>
        <begin position="417"/>
        <end position="614"/>
    </location>
</feature>
<evidence type="ECO:0000256" key="20">
    <source>
        <dbReference type="ARBA" id="ARBA00034000"/>
    </source>
</evidence>
<sequence length="831" mass="92524">MLLAAIGGIGTYIYIVPRLPDISNLKDVQMQVPLRVYARGGELIAEFGEMKRIPFKYEEFPKSLIHAVLAAEDDRFFQHPGVDYQGILRAVWQLVRTGERTQGGSTITMQVARNFFLSREKTFLRKINEIFLALKIEHELTKEEILTLYLNKIYLGKRAYGFAAAAQVYYGKPLAQLRLPEIAMIAGLPKAPSRYNPVVAPERARIRRDYVLGRMLALGYINKADYIRSKQVQVHAGVHGLNIGVEAPYVAEMVRNEMLSRYGEAAYTHGFEVYTTIDARLQKAANQALRDDLLAYDRRHGYRGIIKHVDLLGLDAEAGDLAAWAAVLKPLKSVGHLQPALIISVGDDAAYAFTRDGTMAYLGWKQIEWARRRIDENHLGPKLQHASEVLKAGDVVYVVAAKTGCHWLAEVPKVAGALVSLRPRDGATEVLVGGFDYYQSKFNRVVQAQRQPGSSFKPFVYTAALDKGYTAASIINDAPVVFDAPGLEDTWRPENYSGRFFGPTRLRVALIKSRNLVSIRLLRRIGIGYTVRYVSRFGFKPKNLPRNLSLALGSGAVAPYQLATAYAVFANGGYKVNPYFIDYIRMDDHIVYMTKPRQVCQTCEVAVETQAKADRPAAPKSVSKTNEAAVKTKESSDSVPWILPAQYAGLDEREWAQIRQGPELPHLAKRVLSPQTAFLINTMLRDVIRKGTGRRALVLKRKDLGGKTGTTNDQRDAWFTGFNADVATIAWVGFDTPQPLGAHETGARAALPMWISYMRAALQGRPETPLEQPQGIVSVRIDPETGELADANQADAIFEYFRSENVPKRQTDESTGNSATQPGSDITEQLF</sequence>
<evidence type="ECO:0000259" key="26">
    <source>
        <dbReference type="Pfam" id="PF17092"/>
    </source>
</evidence>
<comment type="subcellular location">
    <subcellularLocation>
        <location evidence="1">Cell inner membrane</location>
        <topology evidence="1">Single-pass type II membrane protein</topology>
    </subcellularLocation>
</comment>
<dbReference type="EC" id="2.4.99.28" evidence="21"/>
<dbReference type="InterPro" id="IPR001264">
    <property type="entry name" value="Glyco_trans_51"/>
</dbReference>
<feature type="compositionally biased region" description="Polar residues" evidence="23">
    <location>
        <begin position="813"/>
        <end position="831"/>
    </location>
</feature>
<feature type="region of interest" description="Disordered" evidence="23">
    <location>
        <begin position="803"/>
        <end position="831"/>
    </location>
</feature>
<evidence type="ECO:0000256" key="8">
    <source>
        <dbReference type="ARBA" id="ARBA00022676"/>
    </source>
</evidence>
<dbReference type="Pfam" id="PF17092">
    <property type="entry name" value="PCB_OB"/>
    <property type="match status" value="1"/>
</dbReference>
<evidence type="ECO:0000256" key="6">
    <source>
        <dbReference type="ARBA" id="ARBA00022645"/>
    </source>
</evidence>
<proteinExistence type="predicted"/>
<evidence type="ECO:0000256" key="14">
    <source>
        <dbReference type="ARBA" id="ARBA00022984"/>
    </source>
</evidence>
<evidence type="ECO:0000256" key="15">
    <source>
        <dbReference type="ARBA" id="ARBA00022989"/>
    </source>
</evidence>
<evidence type="ECO:0000256" key="1">
    <source>
        <dbReference type="ARBA" id="ARBA00004249"/>
    </source>
</evidence>
<dbReference type="SUPFAM" id="SSF53955">
    <property type="entry name" value="Lysozyme-like"/>
    <property type="match status" value="1"/>
</dbReference>
<evidence type="ECO:0000256" key="4">
    <source>
        <dbReference type="ARBA" id="ARBA00022475"/>
    </source>
</evidence>
<feature type="domain" description="Glycosyl transferase family 51" evidence="25">
    <location>
        <begin position="41"/>
        <end position="215"/>
    </location>
</feature>
<evidence type="ECO:0000313" key="27">
    <source>
        <dbReference type="EMBL" id="VAX12105.1"/>
    </source>
</evidence>
<dbReference type="GO" id="GO:0009002">
    <property type="term" value="F:serine-type D-Ala-D-Ala carboxypeptidase activity"/>
    <property type="evidence" value="ECO:0007669"/>
    <property type="project" value="UniProtKB-EC"/>
</dbReference>
<gene>
    <name evidence="27" type="ORF">MNBD_GAMMA24-328</name>
</gene>
<dbReference type="GO" id="GO:0008658">
    <property type="term" value="F:penicillin binding"/>
    <property type="evidence" value="ECO:0007669"/>
    <property type="project" value="InterPro"/>
</dbReference>
<dbReference type="GO" id="GO:0008360">
    <property type="term" value="P:regulation of cell shape"/>
    <property type="evidence" value="ECO:0007669"/>
    <property type="project" value="UniProtKB-KW"/>
</dbReference>
<dbReference type="Gene3D" id="3.40.710.10">
    <property type="entry name" value="DD-peptidase/beta-lactamase superfamily"/>
    <property type="match status" value="2"/>
</dbReference>
<keyword evidence="13" id="KW-0735">Signal-anchor</keyword>
<comment type="catalytic activity">
    <reaction evidence="20">
        <text>Preferential cleavage: (Ac)2-L-Lys-D-Ala-|-D-Ala. Also transpeptidation of peptidyl-alanyl moieties that are N-acyl substituents of D-alanine.</text>
        <dbReference type="EC" id="3.4.16.4"/>
    </reaction>
</comment>
<keyword evidence="14" id="KW-0573">Peptidoglycan synthesis</keyword>
<keyword evidence="11" id="KW-0378">Hydrolase</keyword>
<evidence type="ECO:0000259" key="25">
    <source>
        <dbReference type="Pfam" id="PF00912"/>
    </source>
</evidence>
<keyword evidence="9 27" id="KW-0808">Transferase</keyword>
<dbReference type="NCBIfam" id="TIGR02074">
    <property type="entry name" value="PBP_1a_fam"/>
    <property type="match status" value="1"/>
</dbReference>
<keyword evidence="8 27" id="KW-0328">Glycosyltransferase</keyword>
<keyword evidence="17" id="KW-0046">Antibiotic resistance</keyword>
<dbReference type="GO" id="GO:0009252">
    <property type="term" value="P:peptidoglycan biosynthetic process"/>
    <property type="evidence" value="ECO:0007669"/>
    <property type="project" value="UniProtKB-KW"/>
</dbReference>
<keyword evidence="10" id="KW-0812">Transmembrane</keyword>
<evidence type="ECO:0000256" key="2">
    <source>
        <dbReference type="ARBA" id="ARBA00012448"/>
    </source>
</evidence>
<dbReference type="Pfam" id="PF00905">
    <property type="entry name" value="Transpeptidase"/>
    <property type="match status" value="1"/>
</dbReference>
<dbReference type="SUPFAM" id="SSF56601">
    <property type="entry name" value="beta-lactamase/transpeptidase-like"/>
    <property type="match status" value="1"/>
</dbReference>
<evidence type="ECO:0000256" key="17">
    <source>
        <dbReference type="ARBA" id="ARBA00023251"/>
    </source>
</evidence>
<evidence type="ECO:0000256" key="12">
    <source>
        <dbReference type="ARBA" id="ARBA00022960"/>
    </source>
</evidence>
<keyword evidence="6" id="KW-0121">Carboxypeptidase</keyword>
<keyword evidence="18" id="KW-0511">Multifunctional enzyme</keyword>
<evidence type="ECO:0000256" key="7">
    <source>
        <dbReference type="ARBA" id="ARBA00022670"/>
    </source>
</evidence>
<keyword evidence="12" id="KW-0133">Cell shape</keyword>
<evidence type="ECO:0000256" key="9">
    <source>
        <dbReference type="ARBA" id="ARBA00022679"/>
    </source>
</evidence>
<accession>A0A3B1C081</accession>
<evidence type="ECO:0000256" key="5">
    <source>
        <dbReference type="ARBA" id="ARBA00022519"/>
    </source>
</evidence>
<evidence type="ECO:0000256" key="16">
    <source>
        <dbReference type="ARBA" id="ARBA00023136"/>
    </source>
</evidence>
<dbReference type="InterPro" id="IPR050396">
    <property type="entry name" value="Glycosyltr_51/Transpeptidase"/>
</dbReference>
<dbReference type="GO" id="GO:0005886">
    <property type="term" value="C:plasma membrane"/>
    <property type="evidence" value="ECO:0007669"/>
    <property type="project" value="UniProtKB-SubCell"/>
</dbReference>
<evidence type="ECO:0000256" key="11">
    <source>
        <dbReference type="ARBA" id="ARBA00022801"/>
    </source>
</evidence>
<evidence type="ECO:0000256" key="10">
    <source>
        <dbReference type="ARBA" id="ARBA00022692"/>
    </source>
</evidence>
<dbReference type="GO" id="GO:0030288">
    <property type="term" value="C:outer membrane-bounded periplasmic space"/>
    <property type="evidence" value="ECO:0007669"/>
    <property type="project" value="TreeGrafter"/>
</dbReference>
<dbReference type="InterPro" id="IPR036950">
    <property type="entry name" value="PBP_transglycosylase"/>
</dbReference>
<dbReference type="InterPro" id="IPR031376">
    <property type="entry name" value="PCB_OB"/>
</dbReference>
<keyword evidence="4" id="KW-1003">Cell membrane</keyword>
<evidence type="ECO:0000259" key="24">
    <source>
        <dbReference type="Pfam" id="PF00905"/>
    </source>
</evidence>
<evidence type="ECO:0000256" key="22">
    <source>
        <dbReference type="ARBA" id="ARBA00049902"/>
    </source>
</evidence>
<dbReference type="GO" id="GO:0046677">
    <property type="term" value="P:response to antibiotic"/>
    <property type="evidence" value="ECO:0007669"/>
    <property type="project" value="UniProtKB-KW"/>
</dbReference>
<evidence type="ECO:0000256" key="23">
    <source>
        <dbReference type="SAM" id="MobiDB-lite"/>
    </source>
</evidence>
<evidence type="ECO:0000256" key="18">
    <source>
        <dbReference type="ARBA" id="ARBA00023268"/>
    </source>
</evidence>
<evidence type="ECO:0000256" key="13">
    <source>
        <dbReference type="ARBA" id="ARBA00022968"/>
    </source>
</evidence>
<dbReference type="InterPro" id="IPR023346">
    <property type="entry name" value="Lysozyme-like_dom_sf"/>
</dbReference>
<evidence type="ECO:0000256" key="3">
    <source>
        <dbReference type="ARBA" id="ARBA00018638"/>
    </source>
</evidence>
<dbReference type="InterPro" id="IPR001460">
    <property type="entry name" value="PCN-bd_Tpept"/>
</dbReference>
<dbReference type="PANTHER" id="PTHR32282">
    <property type="entry name" value="BINDING PROTEIN TRANSPEPTIDASE, PUTATIVE-RELATED"/>
    <property type="match status" value="1"/>
</dbReference>
<feature type="compositionally biased region" description="Basic and acidic residues" evidence="23">
    <location>
        <begin position="803"/>
        <end position="812"/>
    </location>
</feature>
<dbReference type="GO" id="GO:0071555">
    <property type="term" value="P:cell wall organization"/>
    <property type="evidence" value="ECO:0007669"/>
    <property type="project" value="UniProtKB-KW"/>
</dbReference>
<evidence type="ECO:0000256" key="19">
    <source>
        <dbReference type="ARBA" id="ARBA00023316"/>
    </source>
</evidence>